<dbReference type="PANTHER" id="PTHR43713:SF3">
    <property type="entry name" value="GLUTAMATE-1-SEMIALDEHYDE 2,1-AMINOMUTASE 1, CHLOROPLASTIC-RELATED"/>
    <property type="match status" value="1"/>
</dbReference>
<evidence type="ECO:0000256" key="1">
    <source>
        <dbReference type="ARBA" id="ARBA00001933"/>
    </source>
</evidence>
<dbReference type="InterPro" id="IPR015421">
    <property type="entry name" value="PyrdxlP-dep_Trfase_major"/>
</dbReference>
<evidence type="ECO:0000256" key="2">
    <source>
        <dbReference type="ARBA" id="ARBA00022898"/>
    </source>
</evidence>
<comment type="similarity">
    <text evidence="3">Belongs to the class-III pyridoxal-phosphate-dependent aminotransferase family.</text>
</comment>
<dbReference type="GO" id="GO:0008483">
    <property type="term" value="F:transaminase activity"/>
    <property type="evidence" value="ECO:0007669"/>
    <property type="project" value="InterPro"/>
</dbReference>
<accession>A0A136PS21</accession>
<evidence type="ECO:0000256" key="3">
    <source>
        <dbReference type="RuleBase" id="RU003560"/>
    </source>
</evidence>
<dbReference type="Gene3D" id="3.90.1150.10">
    <property type="entry name" value="Aspartate Aminotransferase, domain 1"/>
    <property type="match status" value="1"/>
</dbReference>
<dbReference type="GO" id="GO:0030170">
    <property type="term" value="F:pyridoxal phosphate binding"/>
    <property type="evidence" value="ECO:0007669"/>
    <property type="project" value="InterPro"/>
</dbReference>
<dbReference type="InterPro" id="IPR015422">
    <property type="entry name" value="PyrdxlP-dep_Trfase_small"/>
</dbReference>
<dbReference type="Pfam" id="PF00202">
    <property type="entry name" value="Aminotran_3"/>
    <property type="match status" value="2"/>
</dbReference>
<dbReference type="SUPFAM" id="SSF53383">
    <property type="entry name" value="PLP-dependent transferases"/>
    <property type="match status" value="1"/>
</dbReference>
<dbReference type="RefSeq" id="WP_067366047.1">
    <property type="nucleotide sequence ID" value="NZ_JBIUBN010000006.1"/>
</dbReference>
<dbReference type="OrthoDB" id="9801052at2"/>
<dbReference type="InterPro" id="IPR005814">
    <property type="entry name" value="Aminotrans_3"/>
</dbReference>
<evidence type="ECO:0000313" key="4">
    <source>
        <dbReference type="EMBL" id="KXK61127.1"/>
    </source>
</evidence>
<organism evidence="4 5">
    <name type="scientific">Micromonospora rosaria</name>
    <dbReference type="NCBI Taxonomy" id="47874"/>
    <lineage>
        <taxon>Bacteria</taxon>
        <taxon>Bacillati</taxon>
        <taxon>Actinomycetota</taxon>
        <taxon>Actinomycetes</taxon>
        <taxon>Micromonosporales</taxon>
        <taxon>Micromonosporaceae</taxon>
        <taxon>Micromonospora</taxon>
    </lineage>
</organism>
<keyword evidence="5" id="KW-1185">Reference proteome</keyword>
<dbReference type="AlphaFoldDB" id="A0A136PS21"/>
<dbReference type="EMBL" id="LRQV01000049">
    <property type="protein sequence ID" value="KXK61127.1"/>
    <property type="molecule type" value="Genomic_DNA"/>
</dbReference>
<gene>
    <name evidence="4" type="ORF">AWW66_15210</name>
</gene>
<name>A0A136PS21_9ACTN</name>
<sequence length="439" mass="47547">MTGRTAQATHPRTTHDDALARARAVTASDTWDLDRRFPIVLDRGSGAYVWDVQGRRYLDLTSCSGAAPLGAGHPGVVEAATRAMVRTGGILPGPLSLLRVELAERLVDLFPCAQRAVFFRTGSCATTAAVRLARVHTGARPVLTSGYHGWHDWHLQYRPHLALADRDPDTTDFGYDLDRLADLASRHGRIAAVIVTPEVNFFPREHLRQVAEIARRHGGLVVVDEVMTGFRYAPGGYHAAAGVDADLIAVSKGLANGFALSAVLGRAEVMKADEATYLGNTYQREVTPFAAALATLDAYADGTVPERIRTVGTRLMAGLNEVFAAHDVPAVARSWPTMFDVVFADPDLGTRFFQEMWRRGFLMQYGGRFMPSAATSDEDVRAMTEAAHAALRATLADAGPAPTGDHRAEDPLRAAAVEFAGQNFAATPQTVRTWFGRPD</sequence>
<dbReference type="Gene3D" id="3.40.640.10">
    <property type="entry name" value="Type I PLP-dependent aspartate aminotransferase-like (Major domain)"/>
    <property type="match status" value="1"/>
</dbReference>
<dbReference type="PANTHER" id="PTHR43713">
    <property type="entry name" value="GLUTAMATE-1-SEMIALDEHYDE 2,1-AMINOMUTASE"/>
    <property type="match status" value="1"/>
</dbReference>
<comment type="cofactor">
    <cofactor evidence="1">
        <name>pyridoxal 5'-phosphate</name>
        <dbReference type="ChEBI" id="CHEBI:597326"/>
    </cofactor>
</comment>
<evidence type="ECO:0000313" key="5">
    <source>
        <dbReference type="Proteomes" id="UP000070620"/>
    </source>
</evidence>
<proteinExistence type="inferred from homology"/>
<reference evidence="4 5" key="1">
    <citation type="submission" date="2016-01" db="EMBL/GenBank/DDBJ databases">
        <title>Whole genome sequence and analysis of Micromonospora rosaria DSM 803, which can produce antibacterial substance rosamicin.</title>
        <authorList>
            <person name="Yang H."/>
            <person name="He X."/>
            <person name="Zhu D."/>
        </authorList>
    </citation>
    <scope>NUCLEOTIDE SEQUENCE [LARGE SCALE GENOMIC DNA]</scope>
    <source>
        <strain evidence="4 5">DSM 803</strain>
    </source>
</reference>
<evidence type="ECO:0008006" key="6">
    <source>
        <dbReference type="Google" id="ProtNLM"/>
    </source>
</evidence>
<comment type="caution">
    <text evidence="4">The sequence shown here is derived from an EMBL/GenBank/DDBJ whole genome shotgun (WGS) entry which is preliminary data.</text>
</comment>
<dbReference type="InterPro" id="IPR015424">
    <property type="entry name" value="PyrdxlP-dep_Trfase"/>
</dbReference>
<dbReference type="InterPro" id="IPR049704">
    <property type="entry name" value="Aminotrans_3_PPA_site"/>
</dbReference>
<dbReference type="Proteomes" id="UP000070620">
    <property type="component" value="Unassembled WGS sequence"/>
</dbReference>
<dbReference type="PROSITE" id="PS00600">
    <property type="entry name" value="AA_TRANSFER_CLASS_3"/>
    <property type="match status" value="1"/>
</dbReference>
<keyword evidence="2 3" id="KW-0663">Pyridoxal phosphate</keyword>
<protein>
    <recommendedName>
        <fullName evidence="6">Aminotransferase class III</fullName>
    </recommendedName>
</protein>